<feature type="compositionally biased region" description="Basic and acidic residues" evidence="2">
    <location>
        <begin position="253"/>
        <end position="264"/>
    </location>
</feature>
<accession>A0A914YUN5</accession>
<evidence type="ECO:0000256" key="1">
    <source>
        <dbReference type="SAM" id="Coils"/>
    </source>
</evidence>
<sequence length="264" mass="30001">MIQKNELKEEVVKLHETLEEFEKELAKMESSKKYKSPRTSLDTETIQMFRNMVRSDLRLNPQRVAEEEPEEEVRPDLRFNSQRVAEEEPEEEEEVHSDLHLNPQHVEEEEPEEEGDFFDQNSVDAIQLNVADEISPLHKLTPSPIRATPPDARPKPLHNYTPRNEDHLFKVPQPPHHAAPKNIVQTTDEDDMNNSLGLNTSDPVMDSQSGGPDFFNLLGNSSDNTGISFLQEHTNNSDTGGANFFFGGSSPRGQKDESSHGFLF</sequence>
<evidence type="ECO:0000256" key="2">
    <source>
        <dbReference type="SAM" id="MobiDB-lite"/>
    </source>
</evidence>
<evidence type="ECO:0000313" key="4">
    <source>
        <dbReference type="WBParaSite" id="PSU_v2.g4333.t1"/>
    </source>
</evidence>
<keyword evidence="1" id="KW-0175">Coiled coil</keyword>
<keyword evidence="3" id="KW-1185">Reference proteome</keyword>
<organism evidence="3 4">
    <name type="scientific">Panagrolaimus superbus</name>
    <dbReference type="NCBI Taxonomy" id="310955"/>
    <lineage>
        <taxon>Eukaryota</taxon>
        <taxon>Metazoa</taxon>
        <taxon>Ecdysozoa</taxon>
        <taxon>Nematoda</taxon>
        <taxon>Chromadorea</taxon>
        <taxon>Rhabditida</taxon>
        <taxon>Tylenchina</taxon>
        <taxon>Panagrolaimomorpha</taxon>
        <taxon>Panagrolaimoidea</taxon>
        <taxon>Panagrolaimidae</taxon>
        <taxon>Panagrolaimus</taxon>
    </lineage>
</organism>
<proteinExistence type="predicted"/>
<name>A0A914YUN5_9BILA</name>
<protein>
    <submittedName>
        <fullName evidence="4">Uncharacterized protein</fullName>
    </submittedName>
</protein>
<dbReference type="WBParaSite" id="PSU_v2.g4333.t1">
    <property type="protein sequence ID" value="PSU_v2.g4333.t1"/>
    <property type="gene ID" value="PSU_v2.g4333"/>
</dbReference>
<reference evidence="4" key="1">
    <citation type="submission" date="2022-11" db="UniProtKB">
        <authorList>
            <consortium name="WormBaseParasite"/>
        </authorList>
    </citation>
    <scope>IDENTIFICATION</scope>
</reference>
<feature type="coiled-coil region" evidence="1">
    <location>
        <begin position="4"/>
        <end position="31"/>
    </location>
</feature>
<feature type="compositionally biased region" description="Acidic residues" evidence="2">
    <location>
        <begin position="107"/>
        <end position="116"/>
    </location>
</feature>
<feature type="region of interest" description="Disordered" evidence="2">
    <location>
        <begin position="60"/>
        <end position="116"/>
    </location>
</feature>
<feature type="region of interest" description="Disordered" evidence="2">
    <location>
        <begin position="235"/>
        <end position="264"/>
    </location>
</feature>
<dbReference type="AlphaFoldDB" id="A0A914YUN5"/>
<dbReference type="Proteomes" id="UP000887577">
    <property type="component" value="Unplaced"/>
</dbReference>
<evidence type="ECO:0000313" key="3">
    <source>
        <dbReference type="Proteomes" id="UP000887577"/>
    </source>
</evidence>